<keyword evidence="9" id="KW-1185">Reference proteome</keyword>
<gene>
    <name evidence="10" type="primary">LOC111456349</name>
</gene>
<keyword evidence="4" id="KW-0804">Transcription</keyword>
<evidence type="ECO:0000313" key="9">
    <source>
        <dbReference type="Proteomes" id="UP000504609"/>
    </source>
</evidence>
<dbReference type="SUPFAM" id="SSF46689">
    <property type="entry name" value="Homeodomain-like"/>
    <property type="match status" value="1"/>
</dbReference>
<proteinExistence type="predicted"/>
<keyword evidence="3" id="KW-0805">Transcription regulation</keyword>
<dbReference type="InterPro" id="IPR006447">
    <property type="entry name" value="Myb_dom_plants"/>
</dbReference>
<dbReference type="Gene3D" id="1.10.10.60">
    <property type="entry name" value="Homeodomain-like"/>
    <property type="match status" value="1"/>
</dbReference>
<keyword evidence="5" id="KW-0539">Nucleus</keyword>
<comment type="caution">
    <text evidence="6">Lacks conserved residue(s) required for the propagation of feature annotation.</text>
</comment>
<dbReference type="InterPro" id="IPR011006">
    <property type="entry name" value="CheY-like_superfamily"/>
</dbReference>
<reference evidence="10" key="1">
    <citation type="submission" date="2025-08" db="UniProtKB">
        <authorList>
            <consortium name="RefSeq"/>
        </authorList>
    </citation>
    <scope>IDENTIFICATION</scope>
    <source>
        <tissue evidence="10">Young leaves</tissue>
    </source>
</reference>
<feature type="region of interest" description="Disordered" evidence="7">
    <location>
        <begin position="278"/>
        <end position="302"/>
    </location>
</feature>
<comment type="subcellular location">
    <subcellularLocation>
        <location evidence="1">Nucleus</location>
    </subcellularLocation>
</comment>
<evidence type="ECO:0000259" key="8">
    <source>
        <dbReference type="PROSITE" id="PS50110"/>
    </source>
</evidence>
<evidence type="ECO:0000256" key="3">
    <source>
        <dbReference type="ARBA" id="ARBA00023015"/>
    </source>
</evidence>
<dbReference type="PANTHER" id="PTHR43874:SF87">
    <property type="entry name" value="HTH MYB-TYPE DOMAIN-CONTAINING PROTEIN"/>
    <property type="match status" value="1"/>
</dbReference>
<feature type="domain" description="Response regulatory" evidence="8">
    <location>
        <begin position="1"/>
        <end position="78"/>
    </location>
</feature>
<dbReference type="AlphaFoldDB" id="A0A6J1GRF3"/>
<accession>A0A6J1GRF3</accession>
<dbReference type="Pfam" id="PF00072">
    <property type="entry name" value="Response_reg"/>
    <property type="match status" value="1"/>
</dbReference>
<evidence type="ECO:0000256" key="2">
    <source>
        <dbReference type="ARBA" id="ARBA00023012"/>
    </source>
</evidence>
<dbReference type="GeneID" id="111456349"/>
<dbReference type="NCBIfam" id="TIGR01557">
    <property type="entry name" value="myb_SHAQKYF"/>
    <property type="match status" value="1"/>
</dbReference>
<feature type="region of interest" description="Disordered" evidence="7">
    <location>
        <begin position="477"/>
        <end position="498"/>
    </location>
</feature>
<dbReference type="GO" id="GO:0005634">
    <property type="term" value="C:nucleus"/>
    <property type="evidence" value="ECO:0007669"/>
    <property type="project" value="UniProtKB-SubCell"/>
</dbReference>
<dbReference type="SUPFAM" id="SSF52172">
    <property type="entry name" value="CheY-like"/>
    <property type="match status" value="1"/>
</dbReference>
<keyword evidence="2" id="KW-0902">Two-component regulatory system</keyword>
<dbReference type="GO" id="GO:0000160">
    <property type="term" value="P:phosphorelay signal transduction system"/>
    <property type="evidence" value="ECO:0007669"/>
    <property type="project" value="UniProtKB-KW"/>
</dbReference>
<evidence type="ECO:0000256" key="5">
    <source>
        <dbReference type="ARBA" id="ARBA00023242"/>
    </source>
</evidence>
<evidence type="ECO:0000256" key="6">
    <source>
        <dbReference type="PROSITE-ProRule" id="PRU00169"/>
    </source>
</evidence>
<organism evidence="9 10">
    <name type="scientific">Cucurbita moschata</name>
    <name type="common">Winter crookneck squash</name>
    <name type="synonym">Cucurbita pepo var. moschata</name>
    <dbReference type="NCBI Taxonomy" id="3662"/>
    <lineage>
        <taxon>Eukaryota</taxon>
        <taxon>Viridiplantae</taxon>
        <taxon>Streptophyta</taxon>
        <taxon>Embryophyta</taxon>
        <taxon>Tracheophyta</taxon>
        <taxon>Spermatophyta</taxon>
        <taxon>Magnoliopsida</taxon>
        <taxon>eudicotyledons</taxon>
        <taxon>Gunneridae</taxon>
        <taxon>Pentapetalae</taxon>
        <taxon>rosids</taxon>
        <taxon>fabids</taxon>
        <taxon>Cucurbitales</taxon>
        <taxon>Cucurbitaceae</taxon>
        <taxon>Cucurbiteae</taxon>
        <taxon>Cucurbita</taxon>
    </lineage>
</organism>
<dbReference type="GO" id="GO:0009736">
    <property type="term" value="P:cytokinin-activated signaling pathway"/>
    <property type="evidence" value="ECO:0007669"/>
    <property type="project" value="InterPro"/>
</dbReference>
<evidence type="ECO:0000256" key="1">
    <source>
        <dbReference type="ARBA" id="ARBA00004123"/>
    </source>
</evidence>
<dbReference type="InterPro" id="IPR009057">
    <property type="entry name" value="Homeodomain-like_sf"/>
</dbReference>
<dbReference type="Gene3D" id="3.40.50.2300">
    <property type="match status" value="1"/>
</dbReference>
<dbReference type="GO" id="GO:0003677">
    <property type="term" value="F:DNA binding"/>
    <property type="evidence" value="ECO:0007669"/>
    <property type="project" value="InterPro"/>
</dbReference>
<dbReference type="PANTHER" id="PTHR43874">
    <property type="entry name" value="TWO-COMPONENT RESPONSE REGULATOR"/>
    <property type="match status" value="1"/>
</dbReference>
<evidence type="ECO:0000256" key="7">
    <source>
        <dbReference type="SAM" id="MobiDB-lite"/>
    </source>
</evidence>
<dbReference type="InterPro" id="IPR045279">
    <property type="entry name" value="ARR-like"/>
</dbReference>
<dbReference type="Proteomes" id="UP000504609">
    <property type="component" value="Unplaced"/>
</dbReference>
<name>A0A6J1GRF3_CUCMO</name>
<dbReference type="PROSITE" id="PS50110">
    <property type="entry name" value="RESPONSE_REGULATORY"/>
    <property type="match status" value="1"/>
</dbReference>
<protein>
    <submittedName>
        <fullName evidence="10">Two-component response regulator ORR26-like isoform X2</fullName>
    </submittedName>
</protein>
<evidence type="ECO:0000313" key="10">
    <source>
        <dbReference type="RefSeq" id="XP_022953954.1"/>
    </source>
</evidence>
<dbReference type="RefSeq" id="XP_022953954.1">
    <property type="nucleotide sequence ID" value="XM_023098186.1"/>
</dbReference>
<sequence>MIKERGDQFDLVMANVSMPDMDSFSFLHVLLEMNIVVIFMSSVMNLDVATRALAEGACYFLQKPISKDDLKYVWQHVYRRNRNISKLTHEANCVEKAKSGKESVGIQNDDTIVLSQSTDEVSINNNCSINYQLMSYNEEVQNQPTNASYFEGKRLTDDIEGTSKENRVTYYSTPTNFGDTRIDEDNRRMKEYYISSDNKSRVVWNVERRRKFSDALNKLGDKCRPKLILKLMNEPCLTLRQVANHLQKYKAQVESMKKGRENKLAPRRETSKFNFSVRTQLPPPLVPKQPHDEANSSTKGGSTSFIGGERFRLIAPRPVPNPTLPVSANFANHGLIMLDQNFRHVDSNYYSVPYIINQTTPEVTSSCVFDGTQFSDNPLDVVQQDLTAFKIGNQEAMECNGTSEGIQLMSNNMAFPYSTNLDNIAANFGNEGSQQQSAEYDYLLNFLEDDPHDFDSDLNLSDVDKYSEWLKNTVLENRSGPDSFLGDNTENFPMGNNP</sequence>
<feature type="compositionally biased region" description="Polar residues" evidence="7">
    <location>
        <begin position="486"/>
        <end position="498"/>
    </location>
</feature>
<evidence type="ECO:0000256" key="4">
    <source>
        <dbReference type="ARBA" id="ARBA00023163"/>
    </source>
</evidence>
<dbReference type="InterPro" id="IPR001789">
    <property type="entry name" value="Sig_transdc_resp-reg_receiver"/>
</dbReference>